<proteinExistence type="inferred from homology"/>
<keyword evidence="4" id="KW-1185">Reference proteome</keyword>
<organism evidence="3 4">
    <name type="scientific">Kribbella ginsengisoli</name>
    <dbReference type="NCBI Taxonomy" id="363865"/>
    <lineage>
        <taxon>Bacteria</taxon>
        <taxon>Bacillati</taxon>
        <taxon>Actinomycetota</taxon>
        <taxon>Actinomycetes</taxon>
        <taxon>Propionibacteriales</taxon>
        <taxon>Kribbellaceae</taxon>
        <taxon>Kribbella</taxon>
    </lineage>
</organism>
<dbReference type="Pfam" id="PF03795">
    <property type="entry name" value="YCII"/>
    <property type="match status" value="1"/>
</dbReference>
<dbReference type="Proteomes" id="UP001501222">
    <property type="component" value="Unassembled WGS sequence"/>
</dbReference>
<sequence>MKYMILTYASQQDYDGMAGKDTGKPAWTGEDFAAMGAFMEKFNADLAESGELVETRALAAPVLTRRLGSKGGASVVTDGPYAETQEVLAGYWIVECESFDRATEIAARLADTPAPEFVRATAYADIRPIAEGQEDLAG</sequence>
<dbReference type="InterPro" id="IPR011008">
    <property type="entry name" value="Dimeric_a/b-barrel"/>
</dbReference>
<name>A0ABP6XC76_9ACTN</name>
<evidence type="ECO:0000313" key="4">
    <source>
        <dbReference type="Proteomes" id="UP001501222"/>
    </source>
</evidence>
<feature type="domain" description="YCII-related" evidence="2">
    <location>
        <begin position="1"/>
        <end position="109"/>
    </location>
</feature>
<dbReference type="InterPro" id="IPR005545">
    <property type="entry name" value="YCII"/>
</dbReference>
<dbReference type="EMBL" id="BAABAA010000004">
    <property type="protein sequence ID" value="GAA3562913.1"/>
    <property type="molecule type" value="Genomic_DNA"/>
</dbReference>
<accession>A0ABP6XC76</accession>
<protein>
    <submittedName>
        <fullName evidence="3">YciI family protein</fullName>
    </submittedName>
</protein>
<dbReference type="SUPFAM" id="SSF54909">
    <property type="entry name" value="Dimeric alpha+beta barrel"/>
    <property type="match status" value="1"/>
</dbReference>
<evidence type="ECO:0000259" key="2">
    <source>
        <dbReference type="Pfam" id="PF03795"/>
    </source>
</evidence>
<dbReference type="RefSeq" id="WP_344841547.1">
    <property type="nucleotide sequence ID" value="NZ_BAABAA010000004.1"/>
</dbReference>
<dbReference type="Gene3D" id="3.30.70.1060">
    <property type="entry name" value="Dimeric alpha+beta barrel"/>
    <property type="match status" value="1"/>
</dbReference>
<evidence type="ECO:0000313" key="3">
    <source>
        <dbReference type="EMBL" id="GAA3562913.1"/>
    </source>
</evidence>
<evidence type="ECO:0000256" key="1">
    <source>
        <dbReference type="ARBA" id="ARBA00007689"/>
    </source>
</evidence>
<dbReference type="PANTHER" id="PTHR35174:SF3">
    <property type="entry name" value="BLL7171 PROTEIN"/>
    <property type="match status" value="1"/>
</dbReference>
<gene>
    <name evidence="3" type="ORF">GCM10022235_34180</name>
</gene>
<dbReference type="PANTHER" id="PTHR35174">
    <property type="entry name" value="BLL7171 PROTEIN-RELATED"/>
    <property type="match status" value="1"/>
</dbReference>
<comment type="similarity">
    <text evidence="1">Belongs to the YciI family.</text>
</comment>
<reference evidence="4" key="1">
    <citation type="journal article" date="2019" name="Int. J. Syst. Evol. Microbiol.">
        <title>The Global Catalogue of Microorganisms (GCM) 10K type strain sequencing project: providing services to taxonomists for standard genome sequencing and annotation.</title>
        <authorList>
            <consortium name="The Broad Institute Genomics Platform"/>
            <consortium name="The Broad Institute Genome Sequencing Center for Infectious Disease"/>
            <person name="Wu L."/>
            <person name="Ma J."/>
        </authorList>
    </citation>
    <scope>NUCLEOTIDE SEQUENCE [LARGE SCALE GENOMIC DNA]</scope>
    <source>
        <strain evidence="4">JCM 16928</strain>
    </source>
</reference>
<comment type="caution">
    <text evidence="3">The sequence shown here is derived from an EMBL/GenBank/DDBJ whole genome shotgun (WGS) entry which is preliminary data.</text>
</comment>